<evidence type="ECO:0000256" key="4">
    <source>
        <dbReference type="ARBA" id="ARBA00022801"/>
    </source>
</evidence>
<keyword evidence="3" id="KW-0255">Endonuclease</keyword>
<dbReference type="RefSeq" id="WP_316966406.1">
    <property type="nucleotide sequence ID" value="NZ_JARFPK010000016.1"/>
</dbReference>
<keyword evidence="5" id="KW-0694">RNA-binding</keyword>
<proteinExistence type="predicted"/>
<evidence type="ECO:0000256" key="6">
    <source>
        <dbReference type="ARBA" id="ARBA00023016"/>
    </source>
</evidence>
<accession>A0ABT5X7I6</accession>
<dbReference type="PANTHER" id="PTHR34873:SF3">
    <property type="entry name" value="ADDICTION MODULE TOXIN, HICA FAMILY"/>
    <property type="match status" value="1"/>
</dbReference>
<keyword evidence="8" id="KW-1185">Reference proteome</keyword>
<sequence length="81" mass="9409">MQKLPVIDGQELLKFLSRLGFAVVRTRGSHLQLRAEDGRRTTIPLHAKKEVPKGLLRKIICDDLEMSLEEFQELFSEYRGR</sequence>
<protein>
    <submittedName>
        <fullName evidence="7">Type II toxin-antitoxin system HicA family toxin</fullName>
    </submittedName>
</protein>
<keyword evidence="2" id="KW-0540">Nuclease</keyword>
<name>A0ABT5X7I6_9EURY</name>
<evidence type="ECO:0000256" key="5">
    <source>
        <dbReference type="ARBA" id="ARBA00022884"/>
    </source>
</evidence>
<keyword evidence="4" id="KW-0378">Hydrolase</keyword>
<reference evidence="7 8" key="1">
    <citation type="submission" date="2023-03" db="EMBL/GenBank/DDBJ databases">
        <title>WGS of Methanotrichaceae archaeon Mx.</title>
        <authorList>
            <person name="Sorokin D.Y."/>
            <person name="Merkel A.Y."/>
        </authorList>
    </citation>
    <scope>NUCLEOTIDE SEQUENCE [LARGE SCALE GENOMIC DNA]</scope>
    <source>
        <strain evidence="7 8">Mx</strain>
    </source>
</reference>
<evidence type="ECO:0000256" key="2">
    <source>
        <dbReference type="ARBA" id="ARBA00022722"/>
    </source>
</evidence>
<evidence type="ECO:0000256" key="3">
    <source>
        <dbReference type="ARBA" id="ARBA00022759"/>
    </source>
</evidence>
<organism evidence="7 8">
    <name type="scientific">Candidatus Methanocrinis natronophilus</name>
    <dbReference type="NCBI Taxonomy" id="3033396"/>
    <lineage>
        <taxon>Archaea</taxon>
        <taxon>Methanobacteriati</taxon>
        <taxon>Methanobacteriota</taxon>
        <taxon>Stenosarchaea group</taxon>
        <taxon>Methanomicrobia</taxon>
        <taxon>Methanotrichales</taxon>
        <taxon>Methanotrichaceae</taxon>
        <taxon>Methanocrinis</taxon>
    </lineage>
</organism>
<comment type="caution">
    <text evidence="7">The sequence shown here is derived from an EMBL/GenBank/DDBJ whole genome shotgun (WGS) entry which is preliminary data.</text>
</comment>
<dbReference type="SUPFAM" id="SSF54786">
    <property type="entry name" value="YcfA/nrd intein domain"/>
    <property type="match status" value="1"/>
</dbReference>
<keyword evidence="6" id="KW-0346">Stress response</keyword>
<keyword evidence="1" id="KW-1277">Toxin-antitoxin system</keyword>
<dbReference type="Proteomes" id="UP001220010">
    <property type="component" value="Unassembled WGS sequence"/>
</dbReference>
<dbReference type="Pfam" id="PF07927">
    <property type="entry name" value="HicA_toxin"/>
    <property type="match status" value="1"/>
</dbReference>
<dbReference type="InterPro" id="IPR038570">
    <property type="entry name" value="HicA_sf"/>
</dbReference>
<dbReference type="EMBL" id="JARFPK010000016">
    <property type="protein sequence ID" value="MDF0590658.1"/>
    <property type="molecule type" value="Genomic_DNA"/>
</dbReference>
<evidence type="ECO:0000256" key="1">
    <source>
        <dbReference type="ARBA" id="ARBA00022649"/>
    </source>
</evidence>
<dbReference type="PANTHER" id="PTHR34873">
    <property type="entry name" value="SSR1766 PROTEIN"/>
    <property type="match status" value="1"/>
</dbReference>
<dbReference type="InterPro" id="IPR012933">
    <property type="entry name" value="HicA_mRNA_interferase"/>
</dbReference>
<gene>
    <name evidence="7" type="ORF">P0O15_05655</name>
</gene>
<dbReference type="Gene3D" id="3.30.920.30">
    <property type="entry name" value="Hypothetical protein"/>
    <property type="match status" value="1"/>
</dbReference>
<evidence type="ECO:0000313" key="7">
    <source>
        <dbReference type="EMBL" id="MDF0590658.1"/>
    </source>
</evidence>
<evidence type="ECO:0000313" key="8">
    <source>
        <dbReference type="Proteomes" id="UP001220010"/>
    </source>
</evidence>